<evidence type="ECO:0000256" key="4">
    <source>
        <dbReference type="SAM" id="MobiDB-lite"/>
    </source>
</evidence>
<feature type="compositionally biased region" description="Basic residues" evidence="4">
    <location>
        <begin position="21"/>
        <end position="30"/>
    </location>
</feature>
<dbReference type="SUPFAM" id="SSF53448">
    <property type="entry name" value="Nucleotide-diphospho-sugar transferases"/>
    <property type="match status" value="1"/>
</dbReference>
<dbReference type="PANTHER" id="PTHR31834:SF8">
    <property type="entry name" value="TRANSFERASE, PUTATIVE (AFU_ORTHOLOGUE AFUA_6G14040)-RELATED"/>
    <property type="match status" value="1"/>
</dbReference>
<gene>
    <name evidence="5" type="ORF">MCOR33_002562</name>
</gene>
<name>A0ABQ8NTZ3_PYRGI</name>
<comment type="similarity">
    <text evidence="1">Belongs to the glycosyltransferase 32 family.</text>
</comment>
<dbReference type="Pfam" id="PF04488">
    <property type="entry name" value="Gly_transf_sug"/>
    <property type="match status" value="1"/>
</dbReference>
<dbReference type="InterPro" id="IPR036227">
    <property type="entry name" value="Ribosomal_uL15/eL18_sf"/>
</dbReference>
<evidence type="ECO:0000256" key="1">
    <source>
        <dbReference type="ARBA" id="ARBA00009003"/>
    </source>
</evidence>
<dbReference type="SUPFAM" id="SSF52080">
    <property type="entry name" value="Ribosomal proteins L15p and L18e"/>
    <property type="match status" value="1"/>
</dbReference>
<dbReference type="InterPro" id="IPR039367">
    <property type="entry name" value="Och1-like"/>
</dbReference>
<evidence type="ECO:0000313" key="5">
    <source>
        <dbReference type="EMBL" id="KAI6302103.1"/>
    </source>
</evidence>
<proteinExistence type="inferred from homology"/>
<keyword evidence="3" id="KW-0687">Ribonucleoprotein</keyword>
<evidence type="ECO:0000313" key="6">
    <source>
        <dbReference type="Proteomes" id="UP001059893"/>
    </source>
</evidence>
<feature type="compositionally biased region" description="Basic residues" evidence="4">
    <location>
        <begin position="1"/>
        <end position="14"/>
    </location>
</feature>
<dbReference type="InterPro" id="IPR007577">
    <property type="entry name" value="GlycoTrfase_DXD_sugar-bd_CS"/>
</dbReference>
<keyword evidence="6" id="KW-1185">Reference proteome</keyword>
<reference evidence="5" key="1">
    <citation type="submission" date="2021-01" db="EMBL/GenBank/DDBJ databases">
        <title>Deciphering the adaptive evolutionary patterns associated with biogeogrpahic diversity in the finger millet blast pathogen Magnaporthe oryzae in Eastern Africa.</title>
        <authorList>
            <person name="Onyema G."/>
            <person name="Shittu T.A."/>
            <person name="Dodsworth S."/>
            <person name="Devilliers S."/>
            <person name="Muthumeenakshi S."/>
            <person name="Sreenivasaprasad S."/>
        </authorList>
    </citation>
    <scope>NUCLEOTIDE SEQUENCE</scope>
    <source>
        <strain evidence="5">D15/s37</strain>
    </source>
</reference>
<evidence type="ECO:0000256" key="2">
    <source>
        <dbReference type="ARBA" id="ARBA00022980"/>
    </source>
</evidence>
<comment type="caution">
    <text evidence="5">The sequence shown here is derived from an EMBL/GenBank/DDBJ whole genome shotgun (WGS) entry which is preliminary data.</text>
</comment>
<feature type="region of interest" description="Disordered" evidence="4">
    <location>
        <begin position="1"/>
        <end position="38"/>
    </location>
</feature>
<accession>A0ABQ8NTZ3</accession>
<dbReference type="EMBL" id="JABSND010000029">
    <property type="protein sequence ID" value="KAI6302103.1"/>
    <property type="molecule type" value="Genomic_DNA"/>
</dbReference>
<sequence>MPTRFSKTRKHRGHVSAGKGRVGKHRKHPGGRGLAGGQVSLHLFPEPTASRSHENDRENCGIAMACTWAANGVILPPIWKPTWTLKDSIGSATSSGSSAEPAIPDGIPKKLWYKVGRAGVRKDIRPYIKSCLKNPGYDVEFLTDVSGDEFVKKHYSWNPNIINRFLPISIPIIKADLLRYLILYEKGGIWNDLDVSCEAPIDEWIPEQYKSTAATVVGMEFDTDRWLRQIASWTIMAKPKQPHFLMAVEDCLEEVAATAKRLGTPISELKRNQLDDVIDLSGPRRLTRSIFKSLSKSLNREVGNNDIVNVTEPRLLGNVLILPDHSFADSMNMWWGDKVPGRKLVVHHYAGSWKNEKGGE</sequence>
<dbReference type="InterPro" id="IPR029044">
    <property type="entry name" value="Nucleotide-diphossugar_trans"/>
</dbReference>
<dbReference type="PANTHER" id="PTHR31834">
    <property type="entry name" value="INITIATION-SPECIFIC ALPHA-1,6-MANNOSYLTRANSFERASE"/>
    <property type="match status" value="1"/>
</dbReference>
<dbReference type="Proteomes" id="UP001059893">
    <property type="component" value="Unassembled WGS sequence"/>
</dbReference>
<protein>
    <recommendedName>
        <fullName evidence="7">Initiation-specific alpha-1,6-mannosyltransferase</fullName>
    </recommendedName>
</protein>
<keyword evidence="2" id="KW-0689">Ribosomal protein</keyword>
<organism evidence="5 6">
    <name type="scientific">Pyricularia grisea</name>
    <name type="common">Crabgrass-specific blast fungus</name>
    <name type="synonym">Magnaporthe grisea</name>
    <dbReference type="NCBI Taxonomy" id="148305"/>
    <lineage>
        <taxon>Eukaryota</taxon>
        <taxon>Fungi</taxon>
        <taxon>Dikarya</taxon>
        <taxon>Ascomycota</taxon>
        <taxon>Pezizomycotina</taxon>
        <taxon>Sordariomycetes</taxon>
        <taxon>Sordariomycetidae</taxon>
        <taxon>Magnaporthales</taxon>
        <taxon>Pyriculariaceae</taxon>
        <taxon>Pyricularia</taxon>
    </lineage>
</organism>
<dbReference type="Gene3D" id="3.90.550.20">
    <property type="match status" value="1"/>
</dbReference>
<evidence type="ECO:0000256" key="3">
    <source>
        <dbReference type="ARBA" id="ARBA00023274"/>
    </source>
</evidence>
<evidence type="ECO:0008006" key="7">
    <source>
        <dbReference type="Google" id="ProtNLM"/>
    </source>
</evidence>